<evidence type="ECO:0000256" key="2">
    <source>
        <dbReference type="ARBA" id="ARBA00023125"/>
    </source>
</evidence>
<name>A0ABR2L534_9EUKA</name>
<evidence type="ECO:0000256" key="1">
    <source>
        <dbReference type="ARBA" id="ARBA00023015"/>
    </source>
</evidence>
<feature type="domain" description="HTH myb-type" evidence="7">
    <location>
        <begin position="71"/>
        <end position="120"/>
    </location>
</feature>
<dbReference type="InterPro" id="IPR051575">
    <property type="entry name" value="Myb-like_DNA-bd"/>
</dbReference>
<accession>A0ABR2L534</accession>
<dbReference type="EMBL" id="JAPFFF010000001">
    <property type="protein sequence ID" value="KAK8898485.1"/>
    <property type="molecule type" value="Genomic_DNA"/>
</dbReference>
<reference evidence="8 9" key="1">
    <citation type="submission" date="2024-04" db="EMBL/GenBank/DDBJ databases">
        <title>Tritrichomonas musculus Genome.</title>
        <authorList>
            <person name="Alves-Ferreira E."/>
            <person name="Grigg M."/>
            <person name="Lorenzi H."/>
            <person name="Galac M."/>
        </authorList>
    </citation>
    <scope>NUCLEOTIDE SEQUENCE [LARGE SCALE GENOMIC DNA]</scope>
    <source>
        <strain evidence="8 9">EAF2021</strain>
    </source>
</reference>
<dbReference type="SMART" id="SM00717">
    <property type="entry name" value="SANT"/>
    <property type="match status" value="2"/>
</dbReference>
<comment type="caution">
    <text evidence="8">The sequence shown here is derived from an EMBL/GenBank/DDBJ whole genome shotgun (WGS) entry which is preliminary data.</text>
</comment>
<proteinExistence type="predicted"/>
<protein>
    <recommendedName>
        <fullName evidence="10">Myb-like DNA-binding domain containing protein</fullName>
    </recommendedName>
</protein>
<feature type="domain" description="HTH myb-type" evidence="7">
    <location>
        <begin position="16"/>
        <end position="70"/>
    </location>
</feature>
<dbReference type="PROSITE" id="PS51293">
    <property type="entry name" value="SANT"/>
    <property type="match status" value="1"/>
</dbReference>
<dbReference type="Pfam" id="PF13921">
    <property type="entry name" value="Myb_DNA-bind_6"/>
    <property type="match status" value="1"/>
</dbReference>
<keyword evidence="2" id="KW-0238">DNA-binding</keyword>
<dbReference type="InterPro" id="IPR009057">
    <property type="entry name" value="Homeodomain-like_sf"/>
</dbReference>
<feature type="domain" description="Myb-like" evidence="5">
    <location>
        <begin position="67"/>
        <end position="117"/>
    </location>
</feature>
<sequence>MISSKIESIIPIQNSNTSYNRSKFTAQEDRQLLILVEIYKFNWKKISIEMKNRSVRQCKERYYHYLSPNINKNDWSHEEDVLLLSSVEKYGKKWKALESLFNNRTEVDIRNRFNILSRKIFKIIKEKNFAFDQKIGSYLKNQNIIINYNILNQKSIF</sequence>
<dbReference type="PROSITE" id="PS51294">
    <property type="entry name" value="HTH_MYB"/>
    <property type="match status" value="2"/>
</dbReference>
<dbReference type="InterPro" id="IPR017930">
    <property type="entry name" value="Myb_dom"/>
</dbReference>
<keyword evidence="9" id="KW-1185">Reference proteome</keyword>
<feature type="domain" description="Myb-like" evidence="5">
    <location>
        <begin position="16"/>
        <end position="66"/>
    </location>
</feature>
<keyword evidence="1" id="KW-0805">Transcription regulation</keyword>
<gene>
    <name evidence="8" type="ORF">M9Y10_000774</name>
</gene>
<evidence type="ECO:0000259" key="6">
    <source>
        <dbReference type="PROSITE" id="PS51293"/>
    </source>
</evidence>
<dbReference type="InterPro" id="IPR017884">
    <property type="entry name" value="SANT_dom"/>
</dbReference>
<evidence type="ECO:0000313" key="8">
    <source>
        <dbReference type="EMBL" id="KAK8898485.1"/>
    </source>
</evidence>
<evidence type="ECO:0008006" key="10">
    <source>
        <dbReference type="Google" id="ProtNLM"/>
    </source>
</evidence>
<dbReference type="PANTHER" id="PTHR46621">
    <property type="entry name" value="SNRNA-ACTIVATING PROTEIN COMPLEX SUBUNIT 4"/>
    <property type="match status" value="1"/>
</dbReference>
<keyword evidence="3" id="KW-0804">Transcription</keyword>
<dbReference type="InterPro" id="IPR001005">
    <property type="entry name" value="SANT/Myb"/>
</dbReference>
<dbReference type="PROSITE" id="PS50090">
    <property type="entry name" value="MYB_LIKE"/>
    <property type="match status" value="2"/>
</dbReference>
<evidence type="ECO:0000313" key="9">
    <source>
        <dbReference type="Proteomes" id="UP001470230"/>
    </source>
</evidence>
<feature type="domain" description="SANT" evidence="6">
    <location>
        <begin position="22"/>
        <end position="69"/>
    </location>
</feature>
<evidence type="ECO:0000259" key="5">
    <source>
        <dbReference type="PROSITE" id="PS50090"/>
    </source>
</evidence>
<keyword evidence="4" id="KW-0539">Nucleus</keyword>
<dbReference type="Gene3D" id="1.10.10.60">
    <property type="entry name" value="Homeodomain-like"/>
    <property type="match status" value="2"/>
</dbReference>
<dbReference type="PANTHER" id="PTHR46621:SF1">
    <property type="entry name" value="SNRNA-ACTIVATING PROTEIN COMPLEX SUBUNIT 4"/>
    <property type="match status" value="1"/>
</dbReference>
<dbReference type="SUPFAM" id="SSF46689">
    <property type="entry name" value="Homeodomain-like"/>
    <property type="match status" value="1"/>
</dbReference>
<organism evidence="8 9">
    <name type="scientific">Tritrichomonas musculus</name>
    <dbReference type="NCBI Taxonomy" id="1915356"/>
    <lineage>
        <taxon>Eukaryota</taxon>
        <taxon>Metamonada</taxon>
        <taxon>Parabasalia</taxon>
        <taxon>Tritrichomonadida</taxon>
        <taxon>Tritrichomonadidae</taxon>
        <taxon>Tritrichomonas</taxon>
    </lineage>
</organism>
<evidence type="ECO:0000256" key="4">
    <source>
        <dbReference type="ARBA" id="ARBA00023242"/>
    </source>
</evidence>
<evidence type="ECO:0000259" key="7">
    <source>
        <dbReference type="PROSITE" id="PS51294"/>
    </source>
</evidence>
<dbReference type="CDD" id="cd00167">
    <property type="entry name" value="SANT"/>
    <property type="match status" value="2"/>
</dbReference>
<evidence type="ECO:0000256" key="3">
    <source>
        <dbReference type="ARBA" id="ARBA00023163"/>
    </source>
</evidence>
<dbReference type="Proteomes" id="UP001470230">
    <property type="component" value="Unassembled WGS sequence"/>
</dbReference>